<gene>
    <name evidence="7" type="ORF">METZ01_LOCUS298335</name>
</gene>
<dbReference type="PANTHER" id="PTHR42911:SF1">
    <property type="entry name" value="MODULATOR OF FTSH PROTEASE HFLC"/>
    <property type="match status" value="1"/>
</dbReference>
<keyword evidence="3" id="KW-0812">Transmembrane</keyword>
<evidence type="ECO:0000259" key="6">
    <source>
        <dbReference type="SMART" id="SM00244"/>
    </source>
</evidence>
<dbReference type="PANTHER" id="PTHR42911">
    <property type="entry name" value="MODULATOR OF FTSH PROTEASE HFLC"/>
    <property type="match status" value="1"/>
</dbReference>
<evidence type="ECO:0000313" key="7">
    <source>
        <dbReference type="EMBL" id="SVC45481.1"/>
    </source>
</evidence>
<organism evidence="7">
    <name type="scientific">marine metagenome</name>
    <dbReference type="NCBI Taxonomy" id="408172"/>
    <lineage>
        <taxon>unclassified sequences</taxon>
        <taxon>metagenomes</taxon>
        <taxon>ecological metagenomes</taxon>
    </lineage>
</organism>
<dbReference type="GO" id="GO:0016020">
    <property type="term" value="C:membrane"/>
    <property type="evidence" value="ECO:0007669"/>
    <property type="project" value="UniProtKB-SubCell"/>
</dbReference>
<protein>
    <recommendedName>
        <fullName evidence="6">Band 7 domain-containing protein</fullName>
    </recommendedName>
</protein>
<reference evidence="7" key="1">
    <citation type="submission" date="2018-05" db="EMBL/GenBank/DDBJ databases">
        <authorList>
            <person name="Lanie J.A."/>
            <person name="Ng W.-L."/>
            <person name="Kazmierczak K.M."/>
            <person name="Andrzejewski T.M."/>
            <person name="Davidsen T.M."/>
            <person name="Wayne K.J."/>
            <person name="Tettelin H."/>
            <person name="Glass J.I."/>
            <person name="Rusch D."/>
            <person name="Podicherti R."/>
            <person name="Tsui H.-C.T."/>
            <person name="Winkler M.E."/>
        </authorList>
    </citation>
    <scope>NUCLEOTIDE SEQUENCE</scope>
</reference>
<feature type="domain" description="Band 7" evidence="6">
    <location>
        <begin position="1"/>
        <end position="164"/>
    </location>
</feature>
<accession>A0A382ME18</accession>
<proteinExistence type="inferred from homology"/>
<evidence type="ECO:0000256" key="2">
    <source>
        <dbReference type="ARBA" id="ARBA00007862"/>
    </source>
</evidence>
<dbReference type="InterPro" id="IPR001107">
    <property type="entry name" value="Band_7"/>
</dbReference>
<dbReference type="EMBL" id="UINC01092143">
    <property type="protein sequence ID" value="SVC45481.1"/>
    <property type="molecule type" value="Genomic_DNA"/>
</dbReference>
<feature type="non-terminal residue" evidence="7">
    <location>
        <position position="234"/>
    </location>
</feature>
<comment type="subcellular location">
    <subcellularLocation>
        <location evidence="1">Membrane</location>
    </subcellularLocation>
</comment>
<sequence length="234" mass="26954">MSLFSVDEREFAVKFRFGEIVGTDYEPGLHFKIPIVNNVSKYPRRLLAINNPQELFLTAEKKNLLVDFFIEWRILNVQNFYRASGGDELIAAQRLLEIVKDGIRAEFAKRTVLEVVSAERRELMDEMLSKAQTNALPLGIDVVDVRVERIEFSDDVSESVFNRMRQERARIAAELRAQGAENAERIRAEADRERTVLLAEAYRDAEILRGEGDATAAEIYAKAYDKNREFYSFH</sequence>
<dbReference type="InterPro" id="IPR036013">
    <property type="entry name" value="Band_7/SPFH_dom_sf"/>
</dbReference>
<comment type="similarity">
    <text evidence="2">Belongs to the band 7/mec-2 family. HflC subfamily.</text>
</comment>
<evidence type="ECO:0000256" key="4">
    <source>
        <dbReference type="ARBA" id="ARBA00022989"/>
    </source>
</evidence>
<dbReference type="CDD" id="cd03405">
    <property type="entry name" value="SPFH_HflC"/>
    <property type="match status" value="1"/>
</dbReference>
<dbReference type="Pfam" id="PF01145">
    <property type="entry name" value="Band_7"/>
    <property type="match status" value="1"/>
</dbReference>
<dbReference type="AlphaFoldDB" id="A0A382ME18"/>
<dbReference type="SMART" id="SM00244">
    <property type="entry name" value="PHB"/>
    <property type="match status" value="1"/>
</dbReference>
<dbReference type="SUPFAM" id="SSF117892">
    <property type="entry name" value="Band 7/SPFH domain"/>
    <property type="match status" value="1"/>
</dbReference>
<dbReference type="InterPro" id="IPR010200">
    <property type="entry name" value="HflC"/>
</dbReference>
<evidence type="ECO:0000256" key="5">
    <source>
        <dbReference type="ARBA" id="ARBA00023136"/>
    </source>
</evidence>
<evidence type="ECO:0000256" key="1">
    <source>
        <dbReference type="ARBA" id="ARBA00004370"/>
    </source>
</evidence>
<keyword evidence="5" id="KW-0472">Membrane</keyword>
<keyword evidence="4" id="KW-1133">Transmembrane helix</keyword>
<dbReference type="Gene3D" id="3.30.479.30">
    <property type="entry name" value="Band 7 domain"/>
    <property type="match status" value="1"/>
</dbReference>
<name>A0A382ME18_9ZZZZ</name>
<evidence type="ECO:0000256" key="3">
    <source>
        <dbReference type="ARBA" id="ARBA00022692"/>
    </source>
</evidence>